<dbReference type="OrthoDB" id="2463879at2"/>
<dbReference type="InterPro" id="IPR032096">
    <property type="entry name" value="DUF4815"/>
</dbReference>
<evidence type="ECO:0000259" key="1">
    <source>
        <dbReference type="Pfam" id="PF16075"/>
    </source>
</evidence>
<evidence type="ECO:0000313" key="3">
    <source>
        <dbReference type="Proteomes" id="UP000228621"/>
    </source>
</evidence>
<reference evidence="3" key="1">
    <citation type="journal article" date="2019" name="Genome Announc.">
        <title>Draft Genome Sequence of Pseudoalteromonas piscicida Strain 36Y ROTHPW, an Hypersaline Seawater Isolate from the South Coast of Sonora, Mexico.</title>
        <authorList>
            <person name="Sanchez-Diaz R."/>
            <person name="Molina-Garza Z.J."/>
            <person name="Cruz-Suarez L.E."/>
            <person name="Selvin J."/>
            <person name="Kiran G.S."/>
            <person name="Ibarra-Gamez J.C."/>
            <person name="Gomez-Gil B."/>
            <person name="Galaviz-Silva L."/>
        </authorList>
    </citation>
    <scope>NUCLEOTIDE SEQUENCE [LARGE SCALE GENOMIC DNA]</scope>
    <source>
        <strain evidence="3">36Y_RITHPW</strain>
    </source>
</reference>
<protein>
    <submittedName>
        <fullName evidence="2">DUF4815 domain-containing protein</fullName>
    </submittedName>
</protein>
<dbReference type="EMBL" id="NKHF01000015">
    <property type="protein sequence ID" value="PCK33120.1"/>
    <property type="molecule type" value="Genomic_DNA"/>
</dbReference>
<evidence type="ECO:0000313" key="2">
    <source>
        <dbReference type="EMBL" id="PCK33120.1"/>
    </source>
</evidence>
<dbReference type="AlphaFoldDB" id="A0A2A5JUN7"/>
<name>A0A2A5JUN7_PSEO7</name>
<dbReference type="Proteomes" id="UP000228621">
    <property type="component" value="Unassembled WGS sequence"/>
</dbReference>
<proteinExistence type="predicted"/>
<accession>A0A2A5JUN7</accession>
<dbReference type="Pfam" id="PF16075">
    <property type="entry name" value="DUF4815"/>
    <property type="match status" value="1"/>
</dbReference>
<organism evidence="2 3">
    <name type="scientific">Pseudoalteromonas piscicida</name>
    <dbReference type="NCBI Taxonomy" id="43662"/>
    <lineage>
        <taxon>Bacteria</taxon>
        <taxon>Pseudomonadati</taxon>
        <taxon>Pseudomonadota</taxon>
        <taxon>Gammaproteobacteria</taxon>
        <taxon>Alteromonadales</taxon>
        <taxon>Pseudoalteromonadaceae</taxon>
        <taxon>Pseudoalteromonas</taxon>
    </lineage>
</organism>
<feature type="domain" description="DUF4815" evidence="1">
    <location>
        <begin position="5"/>
        <end position="583"/>
    </location>
</feature>
<keyword evidence="3" id="KW-1185">Reference proteome</keyword>
<gene>
    <name evidence="2" type="ORF">CEX98_03490</name>
</gene>
<comment type="caution">
    <text evidence="2">The sequence shown here is derived from an EMBL/GenBank/DDBJ whole genome shotgun (WGS) entry which is preliminary data.</text>
</comment>
<sequence length="654" mass="72832">MIKDYYQQFDPAKHYSQLLFRASKGLQSRELNDMQLQSQHHVKGIADVLMKDGDVVKGGDVVIDRTHGLATIGASSVYLQGAVHDVATKQLHIAVDRLEVVGVWLAKSVVTELEDPTLRDPAIGAHNFDEAGAARLKVSGSWGLSDSLDYPDSDFFPVYQIDHGTLIIKQPPPQLDSITSALARYDREANGGSYVVSGLNVSFREATASHQHFNLQEGKAHINGYEIAFNTAVPVALASDPDVREVINEPSRFIANAQGAMRIELDFSPVQRIDQVTAEVKKRTTLTRGHAQTGQNTDPFDDDSVIEILAISQDGIEYQQGIDFIFTRNHISWRDGGNKPASGTTYEVSYTYRRLVNIDADETGFWLQKQLSDVEEVLENGLVVVDYHWFMPRIDLLVLTPGGSIERIQGAPDRINPQAPLIPHQHLGLARVHQHWGSSPPQIENIAIEAVQMTDLALMQQQISDLYQLLAIERLRNDTNAQSPSSKYGVFVDPFLDDDMRDVGLAQSASIVDGELMLPMTAEVSQLAQPQTLSLPYELEDVLVQESRTGDMKVNPYMAFEPIPAEVTLTPSVDHWTQTQTQWTSPITRRLTRGGGRVRRIVTQTTTERVGVRRQQIEFLRTRWVNFAISGFDSGEQLTSLLFDGIEIISEVQA</sequence>
<dbReference type="RefSeq" id="WP_099640741.1">
    <property type="nucleotide sequence ID" value="NZ_NKHF01000015.1"/>
</dbReference>